<organism evidence="9 10">
    <name type="scientific">Eiseniibacteriota bacterium</name>
    <dbReference type="NCBI Taxonomy" id="2212470"/>
    <lineage>
        <taxon>Bacteria</taxon>
        <taxon>Candidatus Eiseniibacteriota</taxon>
    </lineage>
</organism>
<dbReference type="InterPro" id="IPR011009">
    <property type="entry name" value="Kinase-like_dom_sf"/>
</dbReference>
<feature type="transmembrane region" description="Helical" evidence="7">
    <location>
        <begin position="160"/>
        <end position="180"/>
    </location>
</feature>
<keyword evidence="9" id="KW-0723">Serine/threonine-protein kinase</keyword>
<keyword evidence="7" id="KW-1133">Transmembrane helix</keyword>
<gene>
    <name evidence="9" type="ORF">KDA27_10280</name>
</gene>
<dbReference type="InterPro" id="IPR000719">
    <property type="entry name" value="Prot_kinase_dom"/>
</dbReference>
<comment type="caution">
    <text evidence="9">The sequence shown here is derived from an EMBL/GenBank/DDBJ whole genome shotgun (WGS) entry which is preliminary data.</text>
</comment>
<evidence type="ECO:0000256" key="4">
    <source>
        <dbReference type="ARBA" id="ARBA00022840"/>
    </source>
</evidence>
<feature type="transmembrane region" description="Helical" evidence="7">
    <location>
        <begin position="228"/>
        <end position="247"/>
    </location>
</feature>
<evidence type="ECO:0000313" key="9">
    <source>
        <dbReference type="EMBL" id="MCA9756180.1"/>
    </source>
</evidence>
<dbReference type="AlphaFoldDB" id="A0A956NEY4"/>
<feature type="domain" description="Protein kinase" evidence="8">
    <location>
        <begin position="260"/>
        <end position="540"/>
    </location>
</feature>
<dbReference type="PROSITE" id="PS50011">
    <property type="entry name" value="PROTEIN_KINASE_DOM"/>
    <property type="match status" value="1"/>
</dbReference>
<evidence type="ECO:0000256" key="7">
    <source>
        <dbReference type="SAM" id="Phobius"/>
    </source>
</evidence>
<dbReference type="GO" id="GO:0005524">
    <property type="term" value="F:ATP binding"/>
    <property type="evidence" value="ECO:0007669"/>
    <property type="project" value="UniProtKB-UniRule"/>
</dbReference>
<feature type="transmembrane region" description="Helical" evidence="7">
    <location>
        <begin position="39"/>
        <end position="59"/>
    </location>
</feature>
<keyword evidence="4 5" id="KW-0067">ATP-binding</keyword>
<feature type="transmembrane region" description="Helical" evidence="7">
    <location>
        <begin position="101"/>
        <end position="123"/>
    </location>
</feature>
<sequence length="586" mass="64251">MPQDETLLIGADRSDTSLRGASSFSDLTPEIQAQMYRRLGGLGLIYAGAWTANFLYFRFSAQAFGASGRAAFWYTTTAICVLAGIAVYVSCRGRKIPPRHFSTVATLFEVLGGFGIMAGFFGFEHLGDLFVHRVAAAVGIPPEDIVSRIVLPLGREGIRLLYIDGVTWVSVWLLAFPLLIPAPLSRTVLSTLLTAATVPAIMFASIWVNSVPPNIEPWIGPYILEATVPTFICAAIAIFSSRVVYQLTRDLSKARRMGSYHLVERIGAGGMGEVWKARHRLLARPAAVKLIRPETLGRDEASSQTAVRRFEREAQATSGLCSPHTIELYDFGIAEDGTFYYVMELLDGIDLKSLIERQGPIPPERVVHVLRQVCHSLHDAHRRGIVHRDIKPANIYLCRYGADLDFVKVLDFGLVKNAGEVTKFETQLTFDGMVCGTPGFMAPEAVTGSETVNPASDIYALGCVGYWLLTGQLVFEGDSFMDIVVKHAKDDPIPPSKRTETLVPPELEEIILRCLEKRPADRPSGARELGRLLERCAESLPEWSEARAEGWWETHLPAKADDVDAGEAEPGEAERGTAVLPAPPGT</sequence>
<name>A0A956NEY4_UNCEI</name>
<dbReference type="Pfam" id="PF00069">
    <property type="entry name" value="Pkinase"/>
    <property type="match status" value="1"/>
</dbReference>
<evidence type="ECO:0000256" key="6">
    <source>
        <dbReference type="SAM" id="MobiDB-lite"/>
    </source>
</evidence>
<dbReference type="InterPro" id="IPR017441">
    <property type="entry name" value="Protein_kinase_ATP_BS"/>
</dbReference>
<proteinExistence type="predicted"/>
<dbReference type="Gene3D" id="1.10.510.10">
    <property type="entry name" value="Transferase(Phosphotransferase) domain 1"/>
    <property type="match status" value="1"/>
</dbReference>
<feature type="binding site" evidence="5">
    <location>
        <position position="289"/>
    </location>
    <ligand>
        <name>ATP</name>
        <dbReference type="ChEBI" id="CHEBI:30616"/>
    </ligand>
</feature>
<keyword evidence="7" id="KW-0472">Membrane</keyword>
<evidence type="ECO:0000256" key="1">
    <source>
        <dbReference type="ARBA" id="ARBA00022679"/>
    </source>
</evidence>
<dbReference type="PROSITE" id="PS00107">
    <property type="entry name" value="PROTEIN_KINASE_ATP"/>
    <property type="match status" value="1"/>
</dbReference>
<evidence type="ECO:0000256" key="5">
    <source>
        <dbReference type="PROSITE-ProRule" id="PRU10141"/>
    </source>
</evidence>
<keyword evidence="1" id="KW-0808">Transferase</keyword>
<dbReference type="CDD" id="cd14014">
    <property type="entry name" value="STKc_PknB_like"/>
    <property type="match status" value="1"/>
</dbReference>
<reference evidence="9" key="2">
    <citation type="journal article" date="2021" name="Microbiome">
        <title>Successional dynamics and alternative stable states in a saline activated sludge microbial community over 9 years.</title>
        <authorList>
            <person name="Wang Y."/>
            <person name="Ye J."/>
            <person name="Ju F."/>
            <person name="Liu L."/>
            <person name="Boyd J.A."/>
            <person name="Deng Y."/>
            <person name="Parks D.H."/>
            <person name="Jiang X."/>
            <person name="Yin X."/>
            <person name="Woodcroft B.J."/>
            <person name="Tyson G.W."/>
            <person name="Hugenholtz P."/>
            <person name="Polz M.F."/>
            <person name="Zhang T."/>
        </authorList>
    </citation>
    <scope>NUCLEOTIDE SEQUENCE</scope>
    <source>
        <strain evidence="9">HKST-UBA02</strain>
    </source>
</reference>
<evidence type="ECO:0000313" key="10">
    <source>
        <dbReference type="Proteomes" id="UP000739538"/>
    </source>
</evidence>
<dbReference type="Gene3D" id="3.30.200.20">
    <property type="entry name" value="Phosphorylase Kinase, domain 1"/>
    <property type="match status" value="1"/>
</dbReference>
<keyword evidence="3 9" id="KW-0418">Kinase</keyword>
<dbReference type="EMBL" id="JAGQHS010000044">
    <property type="protein sequence ID" value="MCA9756180.1"/>
    <property type="molecule type" value="Genomic_DNA"/>
</dbReference>
<keyword evidence="7" id="KW-0812">Transmembrane</keyword>
<accession>A0A956NEY4</accession>
<feature type="transmembrane region" description="Helical" evidence="7">
    <location>
        <begin position="71"/>
        <end position="89"/>
    </location>
</feature>
<reference evidence="9" key="1">
    <citation type="submission" date="2020-04" db="EMBL/GenBank/DDBJ databases">
        <authorList>
            <person name="Zhang T."/>
        </authorList>
    </citation>
    <scope>NUCLEOTIDE SEQUENCE</scope>
    <source>
        <strain evidence="9">HKST-UBA02</strain>
    </source>
</reference>
<evidence type="ECO:0000256" key="3">
    <source>
        <dbReference type="ARBA" id="ARBA00022777"/>
    </source>
</evidence>
<protein>
    <submittedName>
        <fullName evidence="9">Serine/threonine protein kinase</fullName>
    </submittedName>
</protein>
<feature type="region of interest" description="Disordered" evidence="6">
    <location>
        <begin position="555"/>
        <end position="586"/>
    </location>
</feature>
<dbReference type="PANTHER" id="PTHR43289">
    <property type="entry name" value="MITOGEN-ACTIVATED PROTEIN KINASE KINASE KINASE 20-RELATED"/>
    <property type="match status" value="1"/>
</dbReference>
<dbReference type="PROSITE" id="PS00108">
    <property type="entry name" value="PROTEIN_KINASE_ST"/>
    <property type="match status" value="1"/>
</dbReference>
<dbReference type="InterPro" id="IPR008271">
    <property type="entry name" value="Ser/Thr_kinase_AS"/>
</dbReference>
<dbReference type="SMART" id="SM00220">
    <property type="entry name" value="S_TKc"/>
    <property type="match status" value="1"/>
</dbReference>
<feature type="transmembrane region" description="Helical" evidence="7">
    <location>
        <begin position="187"/>
        <end position="208"/>
    </location>
</feature>
<dbReference type="PANTHER" id="PTHR43289:SF6">
    <property type="entry name" value="SERINE_THREONINE-PROTEIN KINASE NEKL-3"/>
    <property type="match status" value="1"/>
</dbReference>
<keyword evidence="2 5" id="KW-0547">Nucleotide-binding</keyword>
<evidence type="ECO:0000259" key="8">
    <source>
        <dbReference type="PROSITE" id="PS50011"/>
    </source>
</evidence>
<dbReference type="GO" id="GO:0004674">
    <property type="term" value="F:protein serine/threonine kinase activity"/>
    <property type="evidence" value="ECO:0007669"/>
    <property type="project" value="UniProtKB-KW"/>
</dbReference>
<dbReference type="Proteomes" id="UP000739538">
    <property type="component" value="Unassembled WGS sequence"/>
</dbReference>
<evidence type="ECO:0000256" key="2">
    <source>
        <dbReference type="ARBA" id="ARBA00022741"/>
    </source>
</evidence>
<dbReference type="SUPFAM" id="SSF56112">
    <property type="entry name" value="Protein kinase-like (PK-like)"/>
    <property type="match status" value="1"/>
</dbReference>